<dbReference type="EMBL" id="BLLF01001893">
    <property type="protein sequence ID" value="GFH21725.1"/>
    <property type="molecule type" value="Genomic_DNA"/>
</dbReference>
<feature type="region of interest" description="Disordered" evidence="1">
    <location>
        <begin position="57"/>
        <end position="98"/>
    </location>
</feature>
<keyword evidence="3" id="KW-1185">Reference proteome</keyword>
<evidence type="ECO:0000256" key="1">
    <source>
        <dbReference type="SAM" id="MobiDB-lite"/>
    </source>
</evidence>
<protein>
    <submittedName>
        <fullName evidence="2">Uncharacterized protein</fullName>
    </submittedName>
</protein>
<dbReference type="Proteomes" id="UP000485058">
    <property type="component" value="Unassembled WGS sequence"/>
</dbReference>
<evidence type="ECO:0000313" key="2">
    <source>
        <dbReference type="EMBL" id="GFH21725.1"/>
    </source>
</evidence>
<proteinExistence type="predicted"/>
<name>A0A699ZIC3_HAELA</name>
<organism evidence="2 3">
    <name type="scientific">Haematococcus lacustris</name>
    <name type="common">Green alga</name>
    <name type="synonym">Haematococcus pluvialis</name>
    <dbReference type="NCBI Taxonomy" id="44745"/>
    <lineage>
        <taxon>Eukaryota</taxon>
        <taxon>Viridiplantae</taxon>
        <taxon>Chlorophyta</taxon>
        <taxon>core chlorophytes</taxon>
        <taxon>Chlorophyceae</taxon>
        <taxon>CS clade</taxon>
        <taxon>Chlamydomonadales</taxon>
        <taxon>Haematococcaceae</taxon>
        <taxon>Haematococcus</taxon>
    </lineage>
</organism>
<comment type="caution">
    <text evidence="2">The sequence shown here is derived from an EMBL/GenBank/DDBJ whole genome shotgun (WGS) entry which is preliminary data.</text>
</comment>
<sequence length="98" mass="9831">MALCCRVHALRLAAGTTLTFYGLLIKNSRNLCPDLVQQSPDGTIVMSNCIKHNCAGSSQPQGMAGPSTGHQPAGSDPSGPPPSSEGKNAVTAVGAGVG</sequence>
<gene>
    <name evidence="2" type="ORF">HaLaN_19085</name>
</gene>
<accession>A0A699ZIC3</accession>
<feature type="non-terminal residue" evidence="2">
    <location>
        <position position="98"/>
    </location>
</feature>
<evidence type="ECO:0000313" key="3">
    <source>
        <dbReference type="Proteomes" id="UP000485058"/>
    </source>
</evidence>
<dbReference type="AlphaFoldDB" id="A0A699ZIC3"/>
<reference evidence="2 3" key="1">
    <citation type="submission" date="2020-02" db="EMBL/GenBank/DDBJ databases">
        <title>Draft genome sequence of Haematococcus lacustris strain NIES-144.</title>
        <authorList>
            <person name="Morimoto D."/>
            <person name="Nakagawa S."/>
            <person name="Yoshida T."/>
            <person name="Sawayama S."/>
        </authorList>
    </citation>
    <scope>NUCLEOTIDE SEQUENCE [LARGE SCALE GENOMIC DNA]</scope>
    <source>
        <strain evidence="2 3">NIES-144</strain>
    </source>
</reference>